<feature type="domain" description="ABC transmembrane type-1" evidence="8">
    <location>
        <begin position="96"/>
        <end position="305"/>
    </location>
</feature>
<dbReference type="InterPro" id="IPR035906">
    <property type="entry name" value="MetI-like_sf"/>
</dbReference>
<dbReference type="CDD" id="cd06261">
    <property type="entry name" value="TM_PBP2"/>
    <property type="match status" value="1"/>
</dbReference>
<dbReference type="SUPFAM" id="SSF161098">
    <property type="entry name" value="MetI-like"/>
    <property type="match status" value="1"/>
</dbReference>
<feature type="transmembrane region" description="Helical" evidence="7">
    <location>
        <begin position="280"/>
        <end position="301"/>
    </location>
</feature>
<proteinExistence type="inferred from homology"/>
<sequence>MTRRVLAVYLAKLVAVLVLVSISTFLLLEMTPGDPLATLLPEGATPEMRAAAAERFGLDGPLLQRYFEWLGSALQGDLGRSMQSQLPVTDAILDRLPVTLELAGLSILVALAVAVPVGVLAGYRPGGVADRITTVLCSVTLSIPSFLLGVLLVFVFAVSMQALPVIGWTPLPEGLGPHLSGLILPVATLAAIEAVAFIRLLRNDMVATLQQDFVLSARARGIPTRRILFVHALRPSAFSLLTVLGVSMGRLIGGTVIVESLFALPGLGSLVLTAINSRDYLLVQGIVLVVAVGYVLINAVVDMAYPLLDPRVRAS</sequence>
<dbReference type="RefSeq" id="WP_068049822.1">
    <property type="nucleotide sequence ID" value="NZ_JAAXOO010000001.1"/>
</dbReference>
<reference evidence="9 10" key="1">
    <citation type="submission" date="2020-04" db="EMBL/GenBank/DDBJ databases">
        <title>MicrobeNet Type strains.</title>
        <authorList>
            <person name="Nicholson A.C."/>
        </authorList>
    </citation>
    <scope>NUCLEOTIDE SEQUENCE [LARGE SCALE GENOMIC DNA]</scope>
    <source>
        <strain evidence="9 10">DSM 45078</strain>
    </source>
</reference>
<dbReference type="Proteomes" id="UP000565715">
    <property type="component" value="Unassembled WGS sequence"/>
</dbReference>
<dbReference type="Gene3D" id="1.10.3720.10">
    <property type="entry name" value="MetI-like"/>
    <property type="match status" value="1"/>
</dbReference>
<keyword evidence="10" id="KW-1185">Reference proteome</keyword>
<gene>
    <name evidence="9" type="ORF">HGA13_00490</name>
</gene>
<keyword evidence="3" id="KW-1003">Cell membrane</keyword>
<dbReference type="PROSITE" id="PS50928">
    <property type="entry name" value="ABC_TM1"/>
    <property type="match status" value="1"/>
</dbReference>
<evidence type="ECO:0000259" key="8">
    <source>
        <dbReference type="PROSITE" id="PS50928"/>
    </source>
</evidence>
<dbReference type="Pfam" id="PF19300">
    <property type="entry name" value="BPD_transp_1_N"/>
    <property type="match status" value="1"/>
</dbReference>
<dbReference type="Pfam" id="PF00528">
    <property type="entry name" value="BPD_transp_1"/>
    <property type="match status" value="1"/>
</dbReference>
<dbReference type="GO" id="GO:0005886">
    <property type="term" value="C:plasma membrane"/>
    <property type="evidence" value="ECO:0007669"/>
    <property type="project" value="UniProtKB-SubCell"/>
</dbReference>
<comment type="similarity">
    <text evidence="7">Belongs to the binding-protein-dependent transport system permease family.</text>
</comment>
<evidence type="ECO:0000256" key="4">
    <source>
        <dbReference type="ARBA" id="ARBA00022692"/>
    </source>
</evidence>
<dbReference type="PANTHER" id="PTHR43163">
    <property type="entry name" value="DIPEPTIDE TRANSPORT SYSTEM PERMEASE PROTEIN DPPB-RELATED"/>
    <property type="match status" value="1"/>
</dbReference>
<evidence type="ECO:0000256" key="3">
    <source>
        <dbReference type="ARBA" id="ARBA00022475"/>
    </source>
</evidence>
<keyword evidence="6 7" id="KW-0472">Membrane</keyword>
<comment type="caution">
    <text evidence="9">The sequence shown here is derived from an EMBL/GenBank/DDBJ whole genome shotgun (WGS) entry which is preliminary data.</text>
</comment>
<comment type="subcellular location">
    <subcellularLocation>
        <location evidence="1 7">Cell membrane</location>
        <topology evidence="1 7">Multi-pass membrane protein</topology>
    </subcellularLocation>
</comment>
<evidence type="ECO:0000256" key="2">
    <source>
        <dbReference type="ARBA" id="ARBA00022448"/>
    </source>
</evidence>
<dbReference type="EMBL" id="JAAXOO010000001">
    <property type="protein sequence ID" value="NKY31554.1"/>
    <property type="molecule type" value="Genomic_DNA"/>
</dbReference>
<keyword evidence="2 7" id="KW-0813">Transport</keyword>
<evidence type="ECO:0000313" key="10">
    <source>
        <dbReference type="Proteomes" id="UP000565715"/>
    </source>
</evidence>
<keyword evidence="4 7" id="KW-0812">Transmembrane</keyword>
<dbReference type="PANTHER" id="PTHR43163:SF3">
    <property type="entry name" value="PEPTIDE ABC TRANSPORTER PERMEASE PROTEIN"/>
    <property type="match status" value="1"/>
</dbReference>
<feature type="transmembrane region" description="Helical" evidence="7">
    <location>
        <begin position="102"/>
        <end position="123"/>
    </location>
</feature>
<evidence type="ECO:0000256" key="7">
    <source>
        <dbReference type="RuleBase" id="RU363032"/>
    </source>
</evidence>
<evidence type="ECO:0000256" key="1">
    <source>
        <dbReference type="ARBA" id="ARBA00004651"/>
    </source>
</evidence>
<feature type="transmembrane region" description="Helical" evidence="7">
    <location>
        <begin position="227"/>
        <end position="246"/>
    </location>
</feature>
<name>A0A846XC11_9NOCA</name>
<feature type="transmembrane region" description="Helical" evidence="7">
    <location>
        <begin position="252"/>
        <end position="273"/>
    </location>
</feature>
<feature type="transmembrane region" description="Helical" evidence="7">
    <location>
        <begin position="179"/>
        <end position="201"/>
    </location>
</feature>
<protein>
    <submittedName>
        <fullName evidence="9">ABC transporter permease</fullName>
    </submittedName>
</protein>
<keyword evidence="5 7" id="KW-1133">Transmembrane helix</keyword>
<accession>A0A846XC11</accession>
<dbReference type="AlphaFoldDB" id="A0A846XC11"/>
<evidence type="ECO:0000313" key="9">
    <source>
        <dbReference type="EMBL" id="NKY31554.1"/>
    </source>
</evidence>
<evidence type="ECO:0000256" key="5">
    <source>
        <dbReference type="ARBA" id="ARBA00022989"/>
    </source>
</evidence>
<dbReference type="InterPro" id="IPR045621">
    <property type="entry name" value="BPD_transp_1_N"/>
</dbReference>
<dbReference type="InterPro" id="IPR000515">
    <property type="entry name" value="MetI-like"/>
</dbReference>
<dbReference type="GO" id="GO:0055085">
    <property type="term" value="P:transmembrane transport"/>
    <property type="evidence" value="ECO:0007669"/>
    <property type="project" value="InterPro"/>
</dbReference>
<feature type="transmembrane region" description="Helical" evidence="7">
    <location>
        <begin position="7"/>
        <end position="28"/>
    </location>
</feature>
<feature type="transmembrane region" description="Helical" evidence="7">
    <location>
        <begin position="135"/>
        <end position="159"/>
    </location>
</feature>
<organism evidence="9 10">
    <name type="scientific">Nocardia speluncae</name>
    <dbReference type="NCBI Taxonomy" id="419477"/>
    <lineage>
        <taxon>Bacteria</taxon>
        <taxon>Bacillati</taxon>
        <taxon>Actinomycetota</taxon>
        <taxon>Actinomycetes</taxon>
        <taxon>Mycobacteriales</taxon>
        <taxon>Nocardiaceae</taxon>
        <taxon>Nocardia</taxon>
    </lineage>
</organism>
<evidence type="ECO:0000256" key="6">
    <source>
        <dbReference type="ARBA" id="ARBA00023136"/>
    </source>
</evidence>